<dbReference type="KEGG" id="pas:Pars_1459"/>
<evidence type="ECO:0000313" key="2">
    <source>
        <dbReference type="Proteomes" id="UP000001567"/>
    </source>
</evidence>
<reference evidence="1 2" key="1">
    <citation type="submission" date="2007-04" db="EMBL/GenBank/DDBJ databases">
        <title>Complete sequence of Pyrobaculum arsenaticum DSM 13514.</title>
        <authorList>
            <consortium name="US DOE Joint Genome Institute"/>
            <person name="Copeland A."/>
            <person name="Lucas S."/>
            <person name="Lapidus A."/>
            <person name="Barry K."/>
            <person name="Glavina del Rio T."/>
            <person name="Dalin E."/>
            <person name="Tice H."/>
            <person name="Pitluck S."/>
            <person name="Chain P."/>
            <person name="Malfatti S."/>
            <person name="Shin M."/>
            <person name="Vergez L."/>
            <person name="Schmutz J."/>
            <person name="Larimer F."/>
            <person name="Land M."/>
            <person name="Hauser L."/>
            <person name="Kyrpides N."/>
            <person name="Mikhailova N."/>
            <person name="Cozen A.E."/>
            <person name="Fitz-Gibbon S.T."/>
            <person name="House C.H."/>
            <person name="Saltikov C."/>
            <person name="Lowe T.M."/>
            <person name="Richardson P."/>
        </authorList>
    </citation>
    <scope>NUCLEOTIDE SEQUENCE [LARGE SCALE GENOMIC DNA]</scope>
    <source>
        <strain evidence="2">ATCC 700994 / DSM 13514 / JCM 11321 / PZ6</strain>
    </source>
</reference>
<dbReference type="HOGENOM" id="CLU_1286392_0_0_2"/>
<dbReference type="EMBL" id="CP000660">
    <property type="protein sequence ID" value="ABP51016.1"/>
    <property type="molecule type" value="Genomic_DNA"/>
</dbReference>
<dbReference type="GeneID" id="5054670"/>
<proteinExistence type="predicted"/>
<name>A4WKU9_PYRAR</name>
<gene>
    <name evidence="1" type="ordered locus">Pars_1459</name>
</gene>
<sequence>MAAKSIPWSHVVSPFGWAVVRPGETVYLSPAIPLPQWRAMDMRLHRKTLSTAIVAVKYAQQPLPRGKTLTLHNPVLGRTYYLIMEPATESLTPLSYMAHTLTVYCETAGMRSACDLSLLYALVSPMAMPDYAALIFRAMAVTEQYTAPQREATWLSWLPRIEREMGEEDWPTKTRKALDCLADPKCHAVLVKLIYDLSEKTRCLGWRLGLWRLSPANCPGAETSPESIIRKFEEGGYTEMAKYALLFIGHWYPVHQFTKYF</sequence>
<dbReference type="Proteomes" id="UP000001567">
    <property type="component" value="Chromosome"/>
</dbReference>
<organism evidence="1 2">
    <name type="scientific">Pyrobaculum arsenaticum (strain DSM 13514 / JCM 11321 / PZ6)</name>
    <dbReference type="NCBI Taxonomy" id="340102"/>
    <lineage>
        <taxon>Archaea</taxon>
        <taxon>Thermoproteota</taxon>
        <taxon>Thermoprotei</taxon>
        <taxon>Thermoproteales</taxon>
        <taxon>Thermoproteaceae</taxon>
        <taxon>Pyrobaculum</taxon>
    </lineage>
</organism>
<dbReference type="AlphaFoldDB" id="A4WKU9"/>
<accession>A4WKU9</accession>
<dbReference type="RefSeq" id="WP_011900923.1">
    <property type="nucleotide sequence ID" value="NC_009376.1"/>
</dbReference>
<protein>
    <submittedName>
        <fullName evidence="1">Uncharacterized protein</fullName>
    </submittedName>
</protein>
<evidence type="ECO:0000313" key="1">
    <source>
        <dbReference type="EMBL" id="ABP51016.1"/>
    </source>
</evidence>